<name>A0A9X1QL18_9SPHN</name>
<gene>
    <name evidence="1" type="ORF">LVY65_11280</name>
</gene>
<reference evidence="1" key="1">
    <citation type="submission" date="2022-01" db="EMBL/GenBank/DDBJ databases">
        <authorList>
            <person name="Jo J.-H."/>
            <person name="Im W.-T."/>
        </authorList>
    </citation>
    <scope>NUCLEOTIDE SEQUENCE</scope>
    <source>
        <strain evidence="1">G124</strain>
    </source>
</reference>
<accession>A0A9X1QL18</accession>
<evidence type="ECO:0000313" key="2">
    <source>
        <dbReference type="Proteomes" id="UP001139410"/>
    </source>
</evidence>
<dbReference type="EMBL" id="JAKFGM010000003">
    <property type="protein sequence ID" value="MCF2515641.1"/>
    <property type="molecule type" value="Genomic_DNA"/>
</dbReference>
<sequence>MSRVVNLKMSEAEARHQCTTRQIGVSALEKLPDGGVRLVCMSTEGAETIRKRLKTNVIKGDVRRTANGRERSPIEGWQGD</sequence>
<dbReference type="AlphaFoldDB" id="A0A9X1QL18"/>
<evidence type="ECO:0000313" key="1">
    <source>
        <dbReference type="EMBL" id="MCF2515641.1"/>
    </source>
</evidence>
<dbReference type="Proteomes" id="UP001139410">
    <property type="component" value="Unassembled WGS sequence"/>
</dbReference>
<proteinExistence type="predicted"/>
<organism evidence="1 2">
    <name type="scientific">Sphingomonas cremea</name>
    <dbReference type="NCBI Taxonomy" id="2904799"/>
    <lineage>
        <taxon>Bacteria</taxon>
        <taxon>Pseudomonadati</taxon>
        <taxon>Pseudomonadota</taxon>
        <taxon>Alphaproteobacteria</taxon>
        <taxon>Sphingomonadales</taxon>
        <taxon>Sphingomonadaceae</taxon>
        <taxon>Sphingomonas</taxon>
    </lineage>
</organism>
<keyword evidence="2" id="KW-1185">Reference proteome</keyword>
<dbReference type="RefSeq" id="WP_235068346.1">
    <property type="nucleotide sequence ID" value="NZ_JAKFGM010000003.1"/>
</dbReference>
<comment type="caution">
    <text evidence="1">The sequence shown here is derived from an EMBL/GenBank/DDBJ whole genome shotgun (WGS) entry which is preliminary data.</text>
</comment>
<protein>
    <submittedName>
        <fullName evidence="1">Uncharacterized protein</fullName>
    </submittedName>
</protein>